<reference evidence="2" key="2">
    <citation type="journal article" date="2022" name="Res Sq">
        <title>Comparative Genomics Reveals Insights into the Divergent Evolution of Astigmatic Mites and Household Pest Adaptations.</title>
        <authorList>
            <person name="Xiong Q."/>
            <person name="Wan A.T.-Y."/>
            <person name="Liu X.-Y."/>
            <person name="Fung C.S.-H."/>
            <person name="Xiao X."/>
            <person name="Malainual N."/>
            <person name="Hou J."/>
            <person name="Wang L."/>
            <person name="Wang M."/>
            <person name="Yang K."/>
            <person name="Cui Y."/>
            <person name="Leung E."/>
            <person name="Nong W."/>
            <person name="Shin S.-K."/>
            <person name="Au S."/>
            <person name="Jeong K.Y."/>
            <person name="Chew F.T."/>
            <person name="Hui J."/>
            <person name="Leung T.F."/>
            <person name="Tungtrongchitr A."/>
            <person name="Zhong N."/>
            <person name="Liu Z."/>
            <person name="Tsui S."/>
        </authorList>
    </citation>
    <scope>NUCLEOTIDE SEQUENCE</scope>
    <source>
        <strain evidence="2">Derf</strain>
        <tissue evidence="2">Whole organism</tissue>
    </source>
</reference>
<organism evidence="2 3">
    <name type="scientific">Dermatophagoides farinae</name>
    <name type="common">American house dust mite</name>
    <dbReference type="NCBI Taxonomy" id="6954"/>
    <lineage>
        <taxon>Eukaryota</taxon>
        <taxon>Metazoa</taxon>
        <taxon>Ecdysozoa</taxon>
        <taxon>Arthropoda</taxon>
        <taxon>Chelicerata</taxon>
        <taxon>Arachnida</taxon>
        <taxon>Acari</taxon>
        <taxon>Acariformes</taxon>
        <taxon>Sarcoptiformes</taxon>
        <taxon>Astigmata</taxon>
        <taxon>Psoroptidia</taxon>
        <taxon>Analgoidea</taxon>
        <taxon>Pyroglyphidae</taxon>
        <taxon>Dermatophagoidinae</taxon>
        <taxon>Dermatophagoides</taxon>
    </lineage>
</organism>
<evidence type="ECO:0000313" key="3">
    <source>
        <dbReference type="Proteomes" id="UP000790347"/>
    </source>
</evidence>
<keyword evidence="1" id="KW-0812">Transmembrane</keyword>
<sequence>MKLKKKSGSERFKYTNITYFTSGLFYGCLECIVVVYFGPLCDHSTLLIILYSSDHFKLFDQARVLVIWLFNSI</sequence>
<comment type="caution">
    <text evidence="2">The sequence shown here is derived from an EMBL/GenBank/DDBJ whole genome shotgun (WGS) entry which is preliminary data.</text>
</comment>
<evidence type="ECO:0000256" key="1">
    <source>
        <dbReference type="SAM" id="Phobius"/>
    </source>
</evidence>
<accession>A0A922I840</accession>
<dbReference type="Proteomes" id="UP000790347">
    <property type="component" value="Unassembled WGS sequence"/>
</dbReference>
<dbReference type="EMBL" id="ASGP02000001">
    <property type="protein sequence ID" value="KAH9526052.1"/>
    <property type="molecule type" value="Genomic_DNA"/>
</dbReference>
<name>A0A922I840_DERFA</name>
<gene>
    <name evidence="2" type="ORF">DERF_000170</name>
</gene>
<dbReference type="AlphaFoldDB" id="A0A922I840"/>
<evidence type="ECO:0000313" key="2">
    <source>
        <dbReference type="EMBL" id="KAH9526052.1"/>
    </source>
</evidence>
<proteinExistence type="predicted"/>
<keyword evidence="1" id="KW-1133">Transmembrane helix</keyword>
<feature type="transmembrane region" description="Helical" evidence="1">
    <location>
        <begin position="12"/>
        <end position="37"/>
    </location>
</feature>
<protein>
    <submittedName>
        <fullName evidence="2">Uncharacterized protein</fullName>
    </submittedName>
</protein>
<dbReference type="PROSITE" id="PS51257">
    <property type="entry name" value="PROKAR_LIPOPROTEIN"/>
    <property type="match status" value="1"/>
</dbReference>
<keyword evidence="3" id="KW-1185">Reference proteome</keyword>
<keyword evidence="1" id="KW-0472">Membrane</keyword>
<reference evidence="2" key="1">
    <citation type="submission" date="2013-05" db="EMBL/GenBank/DDBJ databases">
        <authorList>
            <person name="Yim A.K.Y."/>
            <person name="Chan T.F."/>
            <person name="Ji K.M."/>
            <person name="Liu X.Y."/>
            <person name="Zhou J.W."/>
            <person name="Li R.Q."/>
            <person name="Yang K.Y."/>
            <person name="Li J."/>
            <person name="Li M."/>
            <person name="Law P.T.W."/>
            <person name="Wu Y.L."/>
            <person name="Cai Z.L."/>
            <person name="Qin H."/>
            <person name="Bao Y."/>
            <person name="Leung R.K.K."/>
            <person name="Ng P.K.S."/>
            <person name="Zou J."/>
            <person name="Zhong X.J."/>
            <person name="Ran P.X."/>
            <person name="Zhong N.S."/>
            <person name="Liu Z.G."/>
            <person name="Tsui S.K.W."/>
        </authorList>
    </citation>
    <scope>NUCLEOTIDE SEQUENCE</scope>
    <source>
        <strain evidence="2">Derf</strain>
        <tissue evidence="2">Whole organism</tissue>
    </source>
</reference>